<evidence type="ECO:0000313" key="1">
    <source>
        <dbReference type="EMBL" id="SDC77729.1"/>
    </source>
</evidence>
<name>A0A1G6PCD8_9ACTN</name>
<dbReference type="Pfam" id="PF13289">
    <property type="entry name" value="SIR2_2"/>
    <property type="match status" value="1"/>
</dbReference>
<evidence type="ECO:0000313" key="2">
    <source>
        <dbReference type="Proteomes" id="UP000199416"/>
    </source>
</evidence>
<dbReference type="STRING" id="1190417.SAMN05660690_2506"/>
<dbReference type="Gene3D" id="3.40.50.1220">
    <property type="entry name" value="TPP-binding domain"/>
    <property type="match status" value="1"/>
</dbReference>
<dbReference type="InterPro" id="IPR029035">
    <property type="entry name" value="DHS-like_NAD/FAD-binding_dom"/>
</dbReference>
<dbReference type="AlphaFoldDB" id="A0A1G6PCD8"/>
<dbReference type="Proteomes" id="UP000199416">
    <property type="component" value="Unassembled WGS sequence"/>
</dbReference>
<sequence length="545" mass="58524">MAAHVFVVPGTLDALHCDDVVVSTDQRGPAGVREHWWPVLGWDGSSGPVEREQVTRLSDARRYVQLDPEGRDGGGPARWLLHVGALAGQGVEWLPEGVRQALRAVADTGPTATGLPRRVALPVVGVGGGGLGRQRGAVIDQLLAELDRAPETLDVVLVANSRADYAALQARRVALGMGRLDDELLEETAATLAGRARAGQLAVFMGAGTGVAAGLPTWWGLLEALAARLDVPGGAEALSRLSPLDAAEVLRRSAHAVATSGGSRAPGETLGHHVAAVLGTPQRYALAHVLLAALGTEQVITTNFDDLYERAVQAVTGRVIPVVLPDREPEDDLRRGRGWLLKLHGDARRPESIVLDRRSFVRYDATQRPLASVLQATLLTRHLLVVGASMTDDNVIRLVHEVATLNEDHDRSRTMGTLLTLEEQELTAKLWAPEFTTVPLGPLGPAGESRDEAAARIANAGRSLEILLDRVAALAAQDSVHHLLDRRYADLFAAGADEERAVAEQLAGAAERIREFLPTSERGAEWERVLEQLESWGARRRRPQA</sequence>
<dbReference type="EMBL" id="FMZF01000003">
    <property type="protein sequence ID" value="SDC77729.1"/>
    <property type="molecule type" value="Genomic_DNA"/>
</dbReference>
<accession>A0A1G6PCD8</accession>
<proteinExistence type="predicted"/>
<keyword evidence="2" id="KW-1185">Reference proteome</keyword>
<protein>
    <submittedName>
        <fullName evidence="1">SIR2-like domain-containing protein</fullName>
    </submittedName>
</protein>
<reference evidence="2" key="1">
    <citation type="submission" date="2016-10" db="EMBL/GenBank/DDBJ databases">
        <authorList>
            <person name="Varghese N."/>
            <person name="Submissions S."/>
        </authorList>
    </citation>
    <scope>NUCLEOTIDE SEQUENCE [LARGE SCALE GENOMIC DNA]</scope>
    <source>
        <strain evidence="2">DSM 45421</strain>
    </source>
</reference>
<organism evidence="1 2">
    <name type="scientific">Geodermatophilus telluris</name>
    <dbReference type="NCBI Taxonomy" id="1190417"/>
    <lineage>
        <taxon>Bacteria</taxon>
        <taxon>Bacillati</taxon>
        <taxon>Actinomycetota</taxon>
        <taxon>Actinomycetes</taxon>
        <taxon>Geodermatophilales</taxon>
        <taxon>Geodermatophilaceae</taxon>
        <taxon>Geodermatophilus</taxon>
    </lineage>
</organism>
<dbReference type="SUPFAM" id="SSF52467">
    <property type="entry name" value="DHS-like NAD/FAD-binding domain"/>
    <property type="match status" value="1"/>
</dbReference>
<gene>
    <name evidence="1" type="ORF">SAMN05660690_2506</name>
</gene>